<reference evidence="1" key="2">
    <citation type="journal article" date="2023" name="Commun. Biol.">
        <title>Intrasexual cuticular hydrocarbon dimorphism in a wasp sheds light on hydrocarbon biosynthesis genes in Hymenoptera.</title>
        <authorList>
            <person name="Moris V.C."/>
            <person name="Podsiadlowski L."/>
            <person name="Martin S."/>
            <person name="Oeyen J.P."/>
            <person name="Donath A."/>
            <person name="Petersen M."/>
            <person name="Wilbrandt J."/>
            <person name="Misof B."/>
            <person name="Liedtke D."/>
            <person name="Thamm M."/>
            <person name="Scheiner R."/>
            <person name="Schmitt T."/>
            <person name="Niehuis O."/>
        </authorList>
    </citation>
    <scope>NUCLEOTIDE SEQUENCE</scope>
    <source>
        <strain evidence="1">GBR_01_08_01A</strain>
    </source>
</reference>
<evidence type="ECO:0000313" key="1">
    <source>
        <dbReference type="EMBL" id="KAK2583978.1"/>
    </source>
</evidence>
<protein>
    <submittedName>
        <fullName evidence="1">Uncharacterized protein</fullName>
    </submittedName>
</protein>
<keyword evidence="2" id="KW-1185">Reference proteome</keyword>
<reference evidence="1" key="1">
    <citation type="submission" date="2021-08" db="EMBL/GenBank/DDBJ databases">
        <authorList>
            <person name="Misof B."/>
            <person name="Oliver O."/>
            <person name="Podsiadlowski L."/>
            <person name="Donath A."/>
            <person name="Peters R."/>
            <person name="Mayer C."/>
            <person name="Rust J."/>
            <person name="Gunkel S."/>
            <person name="Lesny P."/>
            <person name="Martin S."/>
            <person name="Oeyen J.P."/>
            <person name="Petersen M."/>
            <person name="Panagiotis P."/>
            <person name="Wilbrandt J."/>
            <person name="Tanja T."/>
        </authorList>
    </citation>
    <scope>NUCLEOTIDE SEQUENCE</scope>
    <source>
        <strain evidence="1">GBR_01_08_01A</strain>
        <tissue evidence="1">Thorax + abdomen</tissue>
    </source>
</reference>
<dbReference type="EMBL" id="JAIFRP010000026">
    <property type="protein sequence ID" value="KAK2583978.1"/>
    <property type="molecule type" value="Genomic_DNA"/>
</dbReference>
<accession>A0AAD9RQL6</accession>
<evidence type="ECO:0000313" key="2">
    <source>
        <dbReference type="Proteomes" id="UP001258017"/>
    </source>
</evidence>
<dbReference type="AlphaFoldDB" id="A0AAD9RQL6"/>
<comment type="caution">
    <text evidence="1">The sequence shown here is derived from an EMBL/GenBank/DDBJ whole genome shotgun (WGS) entry which is preliminary data.</text>
</comment>
<sequence>MEYERLRWALLEKETDLGDTDMDSYMVSQLHNRTDTKPQLDLRKCNRIYELLPLLDESICGSWTLLRY</sequence>
<organism evidence="1 2">
    <name type="scientific">Odynerus spinipes</name>
    <dbReference type="NCBI Taxonomy" id="1348599"/>
    <lineage>
        <taxon>Eukaryota</taxon>
        <taxon>Metazoa</taxon>
        <taxon>Ecdysozoa</taxon>
        <taxon>Arthropoda</taxon>
        <taxon>Hexapoda</taxon>
        <taxon>Insecta</taxon>
        <taxon>Pterygota</taxon>
        <taxon>Neoptera</taxon>
        <taxon>Endopterygota</taxon>
        <taxon>Hymenoptera</taxon>
        <taxon>Apocrita</taxon>
        <taxon>Aculeata</taxon>
        <taxon>Vespoidea</taxon>
        <taxon>Vespidae</taxon>
        <taxon>Eumeninae</taxon>
        <taxon>Odynerus</taxon>
    </lineage>
</organism>
<proteinExistence type="predicted"/>
<gene>
    <name evidence="1" type="ORF">KPH14_006439</name>
</gene>
<dbReference type="Proteomes" id="UP001258017">
    <property type="component" value="Unassembled WGS sequence"/>
</dbReference>
<name>A0AAD9RQL6_9HYME</name>